<gene>
    <name evidence="2" type="ORF">CCAP1982_LOCUS20409</name>
</gene>
<evidence type="ECO:0000256" key="1">
    <source>
        <dbReference type="SAM" id="MobiDB-lite"/>
    </source>
</evidence>
<dbReference type="AlphaFoldDB" id="A0A811V8V3"/>
<dbReference type="SUPFAM" id="SSF103196">
    <property type="entry name" value="Roadblock/LC7 domain"/>
    <property type="match status" value="1"/>
</dbReference>
<sequence>MKARFNNYEDATDYRKDASNTTSGKFSVTGETYTLLWRKSTNRAKTWKKYQWGLQKIDPDDELLMLRVRTKANEVLITPDGKITVMVVQNAQDRIQL</sequence>
<dbReference type="Gene3D" id="3.30.450.30">
    <property type="entry name" value="Dynein light chain 2a, cytoplasmic"/>
    <property type="match status" value="1"/>
</dbReference>
<dbReference type="OrthoDB" id="9985637at2759"/>
<dbReference type="Proteomes" id="UP000606786">
    <property type="component" value="Unassembled WGS sequence"/>
</dbReference>
<protein>
    <submittedName>
        <fullName evidence="2">(Mediterranean fruit fly) hypothetical protein</fullName>
    </submittedName>
</protein>
<evidence type="ECO:0000313" key="2">
    <source>
        <dbReference type="EMBL" id="CAD7012315.1"/>
    </source>
</evidence>
<accession>A0A811V8V3</accession>
<keyword evidence="3" id="KW-1185">Reference proteome</keyword>
<organism evidence="2 3">
    <name type="scientific">Ceratitis capitata</name>
    <name type="common">Mediterranean fruit fly</name>
    <name type="synonym">Tephritis capitata</name>
    <dbReference type="NCBI Taxonomy" id="7213"/>
    <lineage>
        <taxon>Eukaryota</taxon>
        <taxon>Metazoa</taxon>
        <taxon>Ecdysozoa</taxon>
        <taxon>Arthropoda</taxon>
        <taxon>Hexapoda</taxon>
        <taxon>Insecta</taxon>
        <taxon>Pterygota</taxon>
        <taxon>Neoptera</taxon>
        <taxon>Endopterygota</taxon>
        <taxon>Diptera</taxon>
        <taxon>Brachycera</taxon>
        <taxon>Muscomorpha</taxon>
        <taxon>Tephritoidea</taxon>
        <taxon>Tephritidae</taxon>
        <taxon>Ceratitis</taxon>
        <taxon>Ceratitis</taxon>
    </lineage>
</organism>
<name>A0A811V8V3_CERCA</name>
<proteinExistence type="predicted"/>
<evidence type="ECO:0000313" key="3">
    <source>
        <dbReference type="Proteomes" id="UP000606786"/>
    </source>
</evidence>
<dbReference type="EMBL" id="CAJHJT010000056">
    <property type="protein sequence ID" value="CAD7012315.1"/>
    <property type="molecule type" value="Genomic_DNA"/>
</dbReference>
<reference evidence="2" key="1">
    <citation type="submission" date="2020-11" db="EMBL/GenBank/DDBJ databases">
        <authorList>
            <person name="Whitehead M."/>
        </authorList>
    </citation>
    <scope>NUCLEOTIDE SEQUENCE</scope>
    <source>
        <strain evidence="2">EGII</strain>
    </source>
</reference>
<comment type="caution">
    <text evidence="2">The sequence shown here is derived from an EMBL/GenBank/DDBJ whole genome shotgun (WGS) entry which is preliminary data.</text>
</comment>
<feature type="region of interest" description="Disordered" evidence="1">
    <location>
        <begin position="1"/>
        <end position="26"/>
    </location>
</feature>